<evidence type="ECO:0000256" key="3">
    <source>
        <dbReference type="ARBA" id="ARBA00022884"/>
    </source>
</evidence>
<feature type="binding site" evidence="7">
    <location>
        <position position="19"/>
    </location>
    <ligand>
        <name>Zn(2+)</name>
        <dbReference type="ChEBI" id="CHEBI:29105"/>
    </ligand>
</feature>
<dbReference type="NCBIfam" id="TIGR00105">
    <property type="entry name" value="L31"/>
    <property type="match status" value="1"/>
</dbReference>
<dbReference type="Pfam" id="PF01197">
    <property type="entry name" value="Ribosomal_L31"/>
    <property type="match status" value="1"/>
</dbReference>
<dbReference type="InterPro" id="IPR042105">
    <property type="entry name" value="Ribosomal_bL31_sf"/>
</dbReference>
<keyword evidence="5 7" id="KW-0687">Ribonucleoprotein</keyword>
<dbReference type="EMBL" id="MFCX01000032">
    <property type="protein sequence ID" value="OGE25091.1"/>
    <property type="molecule type" value="Genomic_DNA"/>
</dbReference>
<protein>
    <recommendedName>
        <fullName evidence="6 7">Large ribosomal subunit protein bL31</fullName>
    </recommendedName>
</protein>
<keyword evidence="7" id="KW-0862">Zinc</keyword>
<evidence type="ECO:0000256" key="1">
    <source>
        <dbReference type="ARBA" id="ARBA00009296"/>
    </source>
</evidence>
<dbReference type="InterPro" id="IPR002150">
    <property type="entry name" value="Ribosomal_bL31"/>
</dbReference>
<keyword evidence="3 7" id="KW-0694">RNA-binding</keyword>
<reference evidence="9 10" key="1">
    <citation type="journal article" date="2016" name="Nat. Commun.">
        <title>Thousands of microbial genomes shed light on interconnected biogeochemical processes in an aquifer system.</title>
        <authorList>
            <person name="Anantharaman K."/>
            <person name="Brown C.T."/>
            <person name="Hug L.A."/>
            <person name="Sharon I."/>
            <person name="Castelle C.J."/>
            <person name="Probst A.J."/>
            <person name="Thomas B.C."/>
            <person name="Singh A."/>
            <person name="Wilkins M.J."/>
            <person name="Karaoz U."/>
            <person name="Brodie E.L."/>
            <person name="Williams K.H."/>
            <person name="Hubbard S.S."/>
            <person name="Banfield J.F."/>
        </authorList>
    </citation>
    <scope>NUCLEOTIDE SEQUENCE [LARGE SCALE GENOMIC DNA]</scope>
</reference>
<dbReference type="GO" id="GO:0005840">
    <property type="term" value="C:ribosome"/>
    <property type="evidence" value="ECO:0007669"/>
    <property type="project" value="UniProtKB-KW"/>
</dbReference>
<dbReference type="GO" id="GO:0046872">
    <property type="term" value="F:metal ion binding"/>
    <property type="evidence" value="ECO:0007669"/>
    <property type="project" value="UniProtKB-KW"/>
</dbReference>
<comment type="caution">
    <text evidence="9">The sequence shown here is derived from an EMBL/GenBank/DDBJ whole genome shotgun (WGS) entry which is preliminary data.</text>
</comment>
<evidence type="ECO:0000256" key="7">
    <source>
        <dbReference type="HAMAP-Rule" id="MF_00501"/>
    </source>
</evidence>
<keyword evidence="2 7" id="KW-0699">rRNA-binding</keyword>
<evidence type="ECO:0000313" key="10">
    <source>
        <dbReference type="Proteomes" id="UP000177042"/>
    </source>
</evidence>
<dbReference type="InterPro" id="IPR027491">
    <property type="entry name" value="Ribosomal_bL31_A"/>
</dbReference>
<evidence type="ECO:0000256" key="5">
    <source>
        <dbReference type="ARBA" id="ARBA00023274"/>
    </source>
</evidence>
<dbReference type="GO" id="GO:0019843">
    <property type="term" value="F:rRNA binding"/>
    <property type="evidence" value="ECO:0007669"/>
    <property type="project" value="UniProtKB-KW"/>
</dbReference>
<gene>
    <name evidence="7" type="primary">rpmE</name>
    <name evidence="9" type="ORF">A3C26_02005</name>
</gene>
<comment type="similarity">
    <text evidence="1 7">Belongs to the bacterial ribosomal protein bL31 family. Type A subfamily.</text>
</comment>
<dbReference type="GO" id="GO:1990904">
    <property type="term" value="C:ribonucleoprotein complex"/>
    <property type="evidence" value="ECO:0007669"/>
    <property type="project" value="UniProtKB-KW"/>
</dbReference>
<accession>A0A1F5J8Y5</accession>
<evidence type="ECO:0000256" key="6">
    <source>
        <dbReference type="ARBA" id="ARBA00035687"/>
    </source>
</evidence>
<dbReference type="Gene3D" id="4.10.830.30">
    <property type="entry name" value="Ribosomal protein L31"/>
    <property type="match status" value="1"/>
</dbReference>
<keyword evidence="4 7" id="KW-0689">Ribosomal protein</keyword>
<keyword evidence="7" id="KW-0479">Metal-binding</keyword>
<dbReference type="NCBIfam" id="NF000612">
    <property type="entry name" value="PRK00019.1"/>
    <property type="match status" value="1"/>
</dbReference>
<comment type="function">
    <text evidence="7">Binds the 23S rRNA.</text>
</comment>
<dbReference type="SUPFAM" id="SSF143800">
    <property type="entry name" value="L28p-like"/>
    <property type="match status" value="1"/>
</dbReference>
<dbReference type="PANTHER" id="PTHR33280">
    <property type="entry name" value="50S RIBOSOMAL PROTEIN L31, CHLOROPLASTIC"/>
    <property type="match status" value="1"/>
</dbReference>
<feature type="compositionally biased region" description="Basic and acidic residues" evidence="8">
    <location>
        <begin position="65"/>
        <end position="95"/>
    </location>
</feature>
<dbReference type="NCBIfam" id="NF001809">
    <property type="entry name" value="PRK00528.1"/>
    <property type="match status" value="1"/>
</dbReference>
<organism evidence="9 10">
    <name type="scientific">Candidatus Daviesbacteria bacterium RIFCSPHIGHO2_02_FULL_39_12</name>
    <dbReference type="NCBI Taxonomy" id="1797770"/>
    <lineage>
        <taxon>Bacteria</taxon>
        <taxon>Candidatus Daviesiibacteriota</taxon>
    </lineage>
</organism>
<dbReference type="HAMAP" id="MF_00501">
    <property type="entry name" value="Ribosomal_bL31_1"/>
    <property type="match status" value="1"/>
</dbReference>
<dbReference type="AlphaFoldDB" id="A0A1F5J8Y5"/>
<dbReference type="PANTHER" id="PTHR33280:SF1">
    <property type="entry name" value="LARGE RIBOSOMAL SUBUNIT PROTEIN BL31C"/>
    <property type="match status" value="1"/>
</dbReference>
<feature type="binding site" evidence="7">
    <location>
        <position position="37"/>
    </location>
    <ligand>
        <name>Zn(2+)</name>
        <dbReference type="ChEBI" id="CHEBI:29105"/>
    </ligand>
</feature>
<comment type="cofactor">
    <cofactor evidence="7">
        <name>Zn(2+)</name>
        <dbReference type="ChEBI" id="CHEBI:29105"/>
    </cofactor>
    <text evidence="7">Binds 1 zinc ion per subunit.</text>
</comment>
<evidence type="ECO:0000256" key="4">
    <source>
        <dbReference type="ARBA" id="ARBA00022980"/>
    </source>
</evidence>
<feature type="binding site" evidence="7">
    <location>
        <position position="17"/>
    </location>
    <ligand>
        <name>Zn(2+)</name>
        <dbReference type="ChEBI" id="CHEBI:29105"/>
    </ligand>
</feature>
<evidence type="ECO:0000256" key="2">
    <source>
        <dbReference type="ARBA" id="ARBA00022730"/>
    </source>
</evidence>
<proteinExistence type="inferred from homology"/>
<sequence length="108" mass="12262">MKANIHPTWYPEAKVTCACGNSFTTGSTVPAIRVELCSNCHPFYTGAQKFVDTLGQVDRFVKKMETSKAKQEERRSILEARKSKVTQKKTERPSLKDLLMQTRKQIPS</sequence>
<dbReference type="InterPro" id="IPR034704">
    <property type="entry name" value="Ribosomal_bL28/bL31-like_sf"/>
</dbReference>
<evidence type="ECO:0000313" key="9">
    <source>
        <dbReference type="EMBL" id="OGE25091.1"/>
    </source>
</evidence>
<dbReference type="Proteomes" id="UP000177042">
    <property type="component" value="Unassembled WGS sequence"/>
</dbReference>
<comment type="subunit">
    <text evidence="7">Part of the 50S ribosomal subunit.</text>
</comment>
<dbReference type="PRINTS" id="PR01249">
    <property type="entry name" value="RIBOSOMALL31"/>
</dbReference>
<feature type="binding site" evidence="7">
    <location>
        <position position="40"/>
    </location>
    <ligand>
        <name>Zn(2+)</name>
        <dbReference type="ChEBI" id="CHEBI:29105"/>
    </ligand>
</feature>
<feature type="region of interest" description="Disordered" evidence="8">
    <location>
        <begin position="65"/>
        <end position="108"/>
    </location>
</feature>
<dbReference type="GO" id="GO:0003735">
    <property type="term" value="F:structural constituent of ribosome"/>
    <property type="evidence" value="ECO:0007669"/>
    <property type="project" value="InterPro"/>
</dbReference>
<name>A0A1F5J8Y5_9BACT</name>
<dbReference type="GO" id="GO:0006412">
    <property type="term" value="P:translation"/>
    <property type="evidence" value="ECO:0007669"/>
    <property type="project" value="UniProtKB-UniRule"/>
</dbReference>
<evidence type="ECO:0000256" key="8">
    <source>
        <dbReference type="SAM" id="MobiDB-lite"/>
    </source>
</evidence>